<feature type="compositionally biased region" description="Polar residues" evidence="5">
    <location>
        <begin position="18"/>
        <end position="30"/>
    </location>
</feature>
<evidence type="ECO:0000256" key="5">
    <source>
        <dbReference type="SAM" id="MobiDB-lite"/>
    </source>
</evidence>
<dbReference type="FunFam" id="3.30.420.10:FF:000032">
    <property type="entry name" value="Retrovirus-related Pol polyprotein from transposon 297-like Protein"/>
    <property type="match status" value="1"/>
</dbReference>
<reference evidence="9" key="1">
    <citation type="submission" date="2025-08" db="UniProtKB">
        <authorList>
            <consortium name="RefSeq"/>
        </authorList>
    </citation>
    <scope>IDENTIFICATION</scope>
</reference>
<dbReference type="FunFam" id="1.10.340.70:FF:000001">
    <property type="entry name" value="Retrovirus-related Pol polyprotein from transposon gypsy-like Protein"/>
    <property type="match status" value="1"/>
</dbReference>
<dbReference type="GO" id="GO:0008270">
    <property type="term" value="F:zinc ion binding"/>
    <property type="evidence" value="ECO:0007669"/>
    <property type="project" value="UniProtKB-KW"/>
</dbReference>
<dbReference type="Gene3D" id="3.40.395.10">
    <property type="entry name" value="Adenoviral Proteinase, Chain A"/>
    <property type="match status" value="1"/>
</dbReference>
<dbReference type="RefSeq" id="XP_031428373.1">
    <property type="nucleotide sequence ID" value="XM_031572513.2"/>
</dbReference>
<feature type="domain" description="Integrase catalytic" evidence="7">
    <location>
        <begin position="186"/>
        <end position="345"/>
    </location>
</feature>
<keyword evidence="6" id="KW-1133">Transmembrane helix</keyword>
<keyword evidence="2" id="KW-0863">Zinc-finger</keyword>
<organism evidence="8 9">
    <name type="scientific">Clupea harengus</name>
    <name type="common">Atlantic herring</name>
    <dbReference type="NCBI Taxonomy" id="7950"/>
    <lineage>
        <taxon>Eukaryota</taxon>
        <taxon>Metazoa</taxon>
        <taxon>Chordata</taxon>
        <taxon>Craniata</taxon>
        <taxon>Vertebrata</taxon>
        <taxon>Euteleostomi</taxon>
        <taxon>Actinopterygii</taxon>
        <taxon>Neopterygii</taxon>
        <taxon>Teleostei</taxon>
        <taxon>Clupei</taxon>
        <taxon>Clupeiformes</taxon>
        <taxon>Clupeoidei</taxon>
        <taxon>Clupeidae</taxon>
        <taxon>Clupea</taxon>
    </lineage>
</organism>
<evidence type="ECO:0000256" key="3">
    <source>
        <dbReference type="ARBA" id="ARBA00022833"/>
    </source>
</evidence>
<dbReference type="InterPro" id="IPR036397">
    <property type="entry name" value="RNaseH_sf"/>
</dbReference>
<feature type="transmembrane region" description="Helical" evidence="6">
    <location>
        <begin position="42"/>
        <end position="61"/>
    </location>
</feature>
<dbReference type="Pfam" id="PF00665">
    <property type="entry name" value="rve"/>
    <property type="match status" value="1"/>
</dbReference>
<name>A0A6P8FJ64_CLUHA</name>
<evidence type="ECO:0000313" key="8">
    <source>
        <dbReference type="Proteomes" id="UP000515152"/>
    </source>
</evidence>
<dbReference type="GO" id="GO:0015074">
    <property type="term" value="P:DNA integration"/>
    <property type="evidence" value="ECO:0007669"/>
    <property type="project" value="InterPro"/>
</dbReference>
<dbReference type="InterPro" id="IPR050951">
    <property type="entry name" value="Retrovirus_Pol_polyprotein"/>
</dbReference>
<feature type="compositionally biased region" description="Polar residues" evidence="5">
    <location>
        <begin position="517"/>
        <end position="526"/>
    </location>
</feature>
<evidence type="ECO:0000256" key="1">
    <source>
        <dbReference type="ARBA" id="ARBA00022723"/>
    </source>
</evidence>
<feature type="region of interest" description="Disordered" evidence="5">
    <location>
        <begin position="15"/>
        <end position="36"/>
    </location>
</feature>
<dbReference type="InterPro" id="IPR041588">
    <property type="entry name" value="Integrase_H2C2"/>
</dbReference>
<dbReference type="KEGG" id="char:105891525"/>
<evidence type="ECO:0000313" key="9">
    <source>
        <dbReference type="RefSeq" id="XP_031428373.1"/>
    </source>
</evidence>
<dbReference type="PROSITE" id="PS01359">
    <property type="entry name" value="ZF_PHD_1"/>
    <property type="match status" value="1"/>
</dbReference>
<keyword evidence="6" id="KW-0472">Membrane</keyword>
<dbReference type="GO" id="GO:0003676">
    <property type="term" value="F:nucleic acid binding"/>
    <property type="evidence" value="ECO:0007669"/>
    <property type="project" value="InterPro"/>
</dbReference>
<dbReference type="GeneID" id="105891525"/>
<accession>A0A6P8FJ64</accession>
<protein>
    <recommendedName>
        <fullName evidence="4">Gypsy retrotransposon integrase-like protein 1</fullName>
    </recommendedName>
</protein>
<dbReference type="PANTHER" id="PTHR37984:SF5">
    <property type="entry name" value="PROTEIN NYNRIN-LIKE"/>
    <property type="match status" value="1"/>
</dbReference>
<proteinExistence type="predicted"/>
<dbReference type="InterPro" id="IPR012337">
    <property type="entry name" value="RNaseH-like_sf"/>
</dbReference>
<dbReference type="Gene3D" id="1.10.340.70">
    <property type="match status" value="1"/>
</dbReference>
<dbReference type="InterPro" id="IPR001584">
    <property type="entry name" value="Integrase_cat-core"/>
</dbReference>
<keyword evidence="8" id="KW-1185">Reference proteome</keyword>
<evidence type="ECO:0000256" key="6">
    <source>
        <dbReference type="SAM" id="Phobius"/>
    </source>
</evidence>
<evidence type="ECO:0000256" key="2">
    <source>
        <dbReference type="ARBA" id="ARBA00022771"/>
    </source>
</evidence>
<dbReference type="CDD" id="cd15489">
    <property type="entry name" value="PHD_SF"/>
    <property type="match status" value="1"/>
</dbReference>
<keyword evidence="3" id="KW-0862">Zinc</keyword>
<evidence type="ECO:0000256" key="4">
    <source>
        <dbReference type="ARBA" id="ARBA00039658"/>
    </source>
</evidence>
<dbReference type="InterPro" id="IPR019786">
    <property type="entry name" value="Zinc_finger_PHD-type_CS"/>
</dbReference>
<dbReference type="InterPro" id="IPR038765">
    <property type="entry name" value="Papain-like_cys_pep_sf"/>
</dbReference>
<dbReference type="Proteomes" id="UP000515152">
    <property type="component" value="Chromosome 8"/>
</dbReference>
<dbReference type="AlphaFoldDB" id="A0A6P8FJ64"/>
<keyword evidence="6" id="KW-0812">Transmembrane</keyword>
<dbReference type="Gene3D" id="3.30.420.10">
    <property type="entry name" value="Ribonuclease H-like superfamily/Ribonuclease H"/>
    <property type="match status" value="1"/>
</dbReference>
<feature type="region of interest" description="Disordered" evidence="5">
    <location>
        <begin position="491"/>
        <end position="528"/>
    </location>
</feature>
<dbReference type="PROSITE" id="PS50994">
    <property type="entry name" value="INTEGRASE"/>
    <property type="match status" value="1"/>
</dbReference>
<dbReference type="SUPFAM" id="SSF53098">
    <property type="entry name" value="Ribonuclease H-like"/>
    <property type="match status" value="1"/>
</dbReference>
<gene>
    <name evidence="9" type="primary">LOC105891525</name>
</gene>
<sequence>MMVAMSSRLTYRSREKLSFTSGTPQEPTSGQRQRQRQRQHSISITFLYYILIFIILFAYFVKMVSFDNILFYLVGSKDKYKPGTEESAKRAIRKAAKAYCVQGDALYHQGDESCLRRVVMTEEEKTPILEEAHAGHFGRARMEAKIRQRFYWQNIREDVDNWIQTCMRCQRFERVKTEAPEMRPIKPVAPWHMIGVDLIGPMKASRKGKNTYCLTATDYFTKWVEAIPIKRKAAVLTAEAMMDIFLKHGAPEVILTDRGREFWNEVNTDMFRRCGVKHRMSSAYHPQTNGLDERTNQTLKISIGKTLDGLQERWEDQLKEIVFAHNSCVQSSSRFSPFRLMYGREPRLFCEVTGGDSPEEEDVDSPDEADVEAYVEERHRKDAEVFEKVHANLERAQQRQRNTYGKRIKKGTKRYPIRPGMVVLKKDERKRGRPGMTMKPTWPNKYKVVKVEDNFVELETMDGIPLTSRTPYASVKPVRIRSQTGHPIEETVEVSSDSSMSGSDTREVTCTVPPGTLSPQEETGQSYGLPGSVTEDYRLEDSDVIISGVQSGKPVLASLSDRVDNIRAMLLQPQSWLDDRAIDHAMALLRVQYPHVGGLLSTTSLALLTPLPAPTQGFVQIMNICGNHWVVVSNVGCKVGEVSIFDSLHRTCTDDFAAQVTAILQFAGKTVRLQWPDVQGQKGVADCGLFAIANSLTLCRGEDPCMVQYHQDHMRTHLCSSLQAGQLAPFPSTRKSASAIPVYFMEVEVHCYCRRTVRRGKDAVVACGRCGEVFHQDCISPYSHLFICKKCTVIKVR</sequence>
<dbReference type="Pfam" id="PF17921">
    <property type="entry name" value="Integrase_H2C2"/>
    <property type="match status" value="1"/>
</dbReference>
<keyword evidence="1" id="KW-0479">Metal-binding</keyword>
<dbReference type="PANTHER" id="PTHR37984">
    <property type="entry name" value="PROTEIN CBG26694"/>
    <property type="match status" value="1"/>
</dbReference>
<dbReference type="InterPro" id="IPR011011">
    <property type="entry name" value="Znf_FYVE_PHD"/>
</dbReference>
<dbReference type="OrthoDB" id="8187670at2759"/>
<evidence type="ECO:0000259" key="7">
    <source>
        <dbReference type="PROSITE" id="PS50994"/>
    </source>
</evidence>
<dbReference type="SUPFAM" id="SSF54001">
    <property type="entry name" value="Cysteine proteinases"/>
    <property type="match status" value="1"/>
</dbReference>
<dbReference type="SUPFAM" id="SSF57903">
    <property type="entry name" value="FYVE/PHD zinc finger"/>
    <property type="match status" value="1"/>
</dbReference>